<feature type="transmembrane region" description="Helical" evidence="1">
    <location>
        <begin position="151"/>
        <end position="170"/>
    </location>
</feature>
<keyword evidence="1" id="KW-0472">Membrane</keyword>
<comment type="caution">
    <text evidence="3">The sequence shown here is derived from an EMBL/GenBank/DDBJ whole genome shotgun (WGS) entry which is preliminary data.</text>
</comment>
<dbReference type="RefSeq" id="WP_345564840.1">
    <property type="nucleotide sequence ID" value="NZ_BAABDQ010000009.1"/>
</dbReference>
<evidence type="ECO:0000256" key="1">
    <source>
        <dbReference type="SAM" id="Phobius"/>
    </source>
</evidence>
<protein>
    <submittedName>
        <fullName evidence="3">Type II CAAX endopeptidase family protein</fullName>
    </submittedName>
</protein>
<organism evidence="3 4">
    <name type="scientific">Nonomuraea rosea</name>
    <dbReference type="NCBI Taxonomy" id="638574"/>
    <lineage>
        <taxon>Bacteria</taxon>
        <taxon>Bacillati</taxon>
        <taxon>Actinomycetota</taxon>
        <taxon>Actinomycetes</taxon>
        <taxon>Streptosporangiales</taxon>
        <taxon>Streptosporangiaceae</taxon>
        <taxon>Nonomuraea</taxon>
    </lineage>
</organism>
<feature type="transmembrane region" description="Helical" evidence="1">
    <location>
        <begin position="233"/>
        <end position="251"/>
    </location>
</feature>
<dbReference type="PANTHER" id="PTHR35797">
    <property type="entry name" value="PROTEASE-RELATED"/>
    <property type="match status" value="1"/>
</dbReference>
<sequence length="270" mass="29461">MKSRAASETSPWTFFVLVFALTFPFLALHAVSQAQILPDLPLAAFAVICPVAAAVILEYRRGGGTSVGVLLRRSFDFARVKAKGWYVPVLLLYPAVLAVSFVHLRLSGIDVPAPQISVVSVLALGAAFFVGALCEELGWSGYAVESLQGRWGALAAGLVVGSVWAVWHWAALLQAHRSMSWIAWWSLATVAMRVIMVWLYDNTGRSVFAVALFHMIANLGWQVFPVYGSYFDQPSVAVIMAVLAIVIVVVWEPRTLTRTRFSPVGRTPSP</sequence>
<feature type="transmembrane region" description="Helical" evidence="1">
    <location>
        <begin position="116"/>
        <end position="139"/>
    </location>
</feature>
<dbReference type="PANTHER" id="PTHR35797:SF1">
    <property type="entry name" value="PROTEASE"/>
    <property type="match status" value="1"/>
</dbReference>
<dbReference type="InterPro" id="IPR042150">
    <property type="entry name" value="MmRce1-like"/>
</dbReference>
<keyword evidence="1" id="KW-1133">Transmembrane helix</keyword>
<evidence type="ECO:0000313" key="3">
    <source>
        <dbReference type="EMBL" id="GAA3561285.1"/>
    </source>
</evidence>
<evidence type="ECO:0000259" key="2">
    <source>
        <dbReference type="Pfam" id="PF02517"/>
    </source>
</evidence>
<reference evidence="4" key="1">
    <citation type="journal article" date="2019" name="Int. J. Syst. Evol. Microbiol.">
        <title>The Global Catalogue of Microorganisms (GCM) 10K type strain sequencing project: providing services to taxonomists for standard genome sequencing and annotation.</title>
        <authorList>
            <consortium name="The Broad Institute Genomics Platform"/>
            <consortium name="The Broad Institute Genome Sequencing Center for Infectious Disease"/>
            <person name="Wu L."/>
            <person name="Ma J."/>
        </authorList>
    </citation>
    <scope>NUCLEOTIDE SEQUENCE [LARGE SCALE GENOMIC DNA]</scope>
    <source>
        <strain evidence="4">JCM 17326</strain>
    </source>
</reference>
<proteinExistence type="predicted"/>
<gene>
    <name evidence="3" type="ORF">GCM10022419_047420</name>
</gene>
<name>A0ABP6X5D1_9ACTN</name>
<keyword evidence="4" id="KW-1185">Reference proteome</keyword>
<dbReference type="Pfam" id="PF02517">
    <property type="entry name" value="Rce1-like"/>
    <property type="match status" value="1"/>
</dbReference>
<accession>A0ABP6X5D1</accession>
<evidence type="ECO:0000313" key="4">
    <source>
        <dbReference type="Proteomes" id="UP001500630"/>
    </source>
</evidence>
<feature type="transmembrane region" description="Helical" evidence="1">
    <location>
        <begin position="182"/>
        <end position="200"/>
    </location>
</feature>
<feature type="transmembrane region" description="Helical" evidence="1">
    <location>
        <begin position="207"/>
        <end position="227"/>
    </location>
</feature>
<feature type="transmembrane region" description="Helical" evidence="1">
    <location>
        <begin position="12"/>
        <end position="31"/>
    </location>
</feature>
<feature type="domain" description="CAAX prenyl protease 2/Lysostaphin resistance protein A-like" evidence="2">
    <location>
        <begin position="120"/>
        <end position="219"/>
    </location>
</feature>
<feature type="transmembrane region" description="Helical" evidence="1">
    <location>
        <begin position="43"/>
        <end position="63"/>
    </location>
</feature>
<dbReference type="InterPro" id="IPR003675">
    <property type="entry name" value="Rce1/LyrA-like_dom"/>
</dbReference>
<dbReference type="Proteomes" id="UP001500630">
    <property type="component" value="Unassembled WGS sequence"/>
</dbReference>
<dbReference type="EMBL" id="BAABDQ010000009">
    <property type="protein sequence ID" value="GAA3561285.1"/>
    <property type="molecule type" value="Genomic_DNA"/>
</dbReference>
<keyword evidence="1" id="KW-0812">Transmembrane</keyword>
<feature type="transmembrane region" description="Helical" evidence="1">
    <location>
        <begin position="84"/>
        <end position="104"/>
    </location>
</feature>